<gene>
    <name evidence="1" type="primary">far19a</name>
</gene>
<evidence type="ECO:0000313" key="1">
    <source>
        <dbReference type="EMBL" id="QGV11538.1"/>
    </source>
</evidence>
<reference evidence="1" key="1">
    <citation type="submission" date="2019-09" db="EMBL/GenBank/DDBJ databases">
        <title>Transcriptome expression in two lineages of Tetrastichus brontispae, implications in the parasitic wasp host-speciation.</title>
        <authorList>
            <person name="Sanchez-Garcia F.J."/>
            <person name="Hou Y."/>
            <person name="Tang B."/>
        </authorList>
    </citation>
    <scope>NUCLEOTIDE SEQUENCE</scope>
</reference>
<proteinExistence type="evidence at transcript level"/>
<dbReference type="AlphaFoldDB" id="A0A650FKT7"/>
<dbReference type="EMBL" id="MN567138">
    <property type="protein sequence ID" value="QGV11538.1"/>
    <property type="molecule type" value="mRNA"/>
</dbReference>
<sequence>MENPHQQNLEVIDKMNPTDREMFYCDIREHSLYEHF</sequence>
<name>A0A650FKT7_9HYME</name>
<accession>A0A650FKT7</accession>
<protein>
    <submittedName>
        <fullName evidence="1">FAR19</fullName>
    </submittedName>
</protein>
<organism evidence="1">
    <name type="scientific">Tetrastichus brontispae</name>
    <dbReference type="NCBI Taxonomy" id="2033808"/>
    <lineage>
        <taxon>Eukaryota</taxon>
        <taxon>Metazoa</taxon>
        <taxon>Ecdysozoa</taxon>
        <taxon>Arthropoda</taxon>
        <taxon>Hexapoda</taxon>
        <taxon>Insecta</taxon>
        <taxon>Pterygota</taxon>
        <taxon>Neoptera</taxon>
        <taxon>Endopterygota</taxon>
        <taxon>Hymenoptera</taxon>
        <taxon>Apocrita</taxon>
        <taxon>Proctotrupomorpha</taxon>
        <taxon>Chalcidoidea</taxon>
        <taxon>Eulophidae</taxon>
        <taxon>Tetrastichinae</taxon>
        <taxon>Tetrastichus</taxon>
    </lineage>
</organism>